<dbReference type="EMBL" id="MU155217">
    <property type="protein sequence ID" value="KAF9479230.1"/>
    <property type="molecule type" value="Genomic_DNA"/>
</dbReference>
<name>A0A9P6D0D7_9AGAR</name>
<comment type="caution">
    <text evidence="2">The sequence shown here is derived from an EMBL/GenBank/DDBJ whole genome shotgun (WGS) entry which is preliminary data.</text>
</comment>
<dbReference type="AlphaFoldDB" id="A0A9P6D0D7"/>
<reference evidence="2" key="1">
    <citation type="submission" date="2020-11" db="EMBL/GenBank/DDBJ databases">
        <authorList>
            <consortium name="DOE Joint Genome Institute"/>
            <person name="Ahrendt S."/>
            <person name="Riley R."/>
            <person name="Andreopoulos W."/>
            <person name="Labutti K."/>
            <person name="Pangilinan J."/>
            <person name="Ruiz-Duenas F.J."/>
            <person name="Barrasa J.M."/>
            <person name="Sanchez-Garcia M."/>
            <person name="Camarero S."/>
            <person name="Miyauchi S."/>
            <person name="Serrano A."/>
            <person name="Linde D."/>
            <person name="Babiker R."/>
            <person name="Drula E."/>
            <person name="Ayuso-Fernandez I."/>
            <person name="Pacheco R."/>
            <person name="Padilla G."/>
            <person name="Ferreira P."/>
            <person name="Barriuso J."/>
            <person name="Kellner H."/>
            <person name="Castanera R."/>
            <person name="Alfaro M."/>
            <person name="Ramirez L."/>
            <person name="Pisabarro A.G."/>
            <person name="Kuo A."/>
            <person name="Tritt A."/>
            <person name="Lipzen A."/>
            <person name="He G."/>
            <person name="Yan M."/>
            <person name="Ng V."/>
            <person name="Cullen D."/>
            <person name="Martin F."/>
            <person name="Rosso M.-N."/>
            <person name="Henrissat B."/>
            <person name="Hibbett D."/>
            <person name="Martinez A.T."/>
            <person name="Grigoriev I.V."/>
        </authorList>
    </citation>
    <scope>NUCLEOTIDE SEQUENCE</scope>
    <source>
        <strain evidence="2">CIRM-BRFM 674</strain>
    </source>
</reference>
<organism evidence="2 3">
    <name type="scientific">Pholiota conissans</name>
    <dbReference type="NCBI Taxonomy" id="109636"/>
    <lineage>
        <taxon>Eukaryota</taxon>
        <taxon>Fungi</taxon>
        <taxon>Dikarya</taxon>
        <taxon>Basidiomycota</taxon>
        <taxon>Agaricomycotina</taxon>
        <taxon>Agaricomycetes</taxon>
        <taxon>Agaricomycetidae</taxon>
        <taxon>Agaricales</taxon>
        <taxon>Agaricineae</taxon>
        <taxon>Strophariaceae</taxon>
        <taxon>Pholiota</taxon>
    </lineage>
</organism>
<evidence type="ECO:0000313" key="3">
    <source>
        <dbReference type="Proteomes" id="UP000807469"/>
    </source>
</evidence>
<gene>
    <name evidence="2" type="ORF">BDN70DRAFT_895101</name>
</gene>
<sequence>MRISKDLREPPIHNRNSSKDEIVKRKIEDYSCVGHYVKDRMVKFNERSISGSGNSTFTKSASQQWGVPLKDRGHGALYCARPNLNFGISTLGVPRRHVHGPLMVPPASRDQHHPAFFTAHCLLAMPHYLPLSTTKCAQPRVFAISCFLHPRRAGPHHALLRFILDRPKVDKATRGINHWGGHMLECVSCNDKEQKEWTLIKGAVAMWLVKRAAGFLFTPIPLFFYIVKFDGLGAIWRRHIGYTD</sequence>
<evidence type="ECO:0000313" key="2">
    <source>
        <dbReference type="EMBL" id="KAF9479230.1"/>
    </source>
</evidence>
<keyword evidence="3" id="KW-1185">Reference proteome</keyword>
<proteinExistence type="predicted"/>
<accession>A0A9P6D0D7</accession>
<protein>
    <submittedName>
        <fullName evidence="2">Uncharacterized protein</fullName>
    </submittedName>
</protein>
<dbReference type="Proteomes" id="UP000807469">
    <property type="component" value="Unassembled WGS sequence"/>
</dbReference>
<evidence type="ECO:0000256" key="1">
    <source>
        <dbReference type="SAM" id="MobiDB-lite"/>
    </source>
</evidence>
<feature type="region of interest" description="Disordered" evidence="1">
    <location>
        <begin position="1"/>
        <end position="20"/>
    </location>
</feature>